<evidence type="ECO:0000256" key="1">
    <source>
        <dbReference type="ARBA" id="ARBA00004496"/>
    </source>
</evidence>
<comment type="catalytic activity">
    <reaction evidence="14">
        <text>adenosine(2503) in 23S rRNA + 2 reduced [2Fe-2S]-[ferredoxin] + 2 S-adenosyl-L-methionine = 2-methyladenosine(2503) in 23S rRNA + 5'-deoxyadenosine + L-methionine + 2 oxidized [2Fe-2S]-[ferredoxin] + S-adenosyl-L-homocysteine</text>
        <dbReference type="Rhea" id="RHEA:42916"/>
        <dbReference type="Rhea" id="RHEA-COMP:10000"/>
        <dbReference type="Rhea" id="RHEA-COMP:10001"/>
        <dbReference type="Rhea" id="RHEA-COMP:10152"/>
        <dbReference type="Rhea" id="RHEA-COMP:10282"/>
        <dbReference type="ChEBI" id="CHEBI:17319"/>
        <dbReference type="ChEBI" id="CHEBI:33737"/>
        <dbReference type="ChEBI" id="CHEBI:33738"/>
        <dbReference type="ChEBI" id="CHEBI:57844"/>
        <dbReference type="ChEBI" id="CHEBI:57856"/>
        <dbReference type="ChEBI" id="CHEBI:59789"/>
        <dbReference type="ChEBI" id="CHEBI:74411"/>
        <dbReference type="ChEBI" id="CHEBI:74497"/>
        <dbReference type="EC" id="2.1.1.192"/>
    </reaction>
</comment>
<evidence type="ECO:0000256" key="13">
    <source>
        <dbReference type="ARBA" id="ARBA00023157"/>
    </source>
</evidence>
<keyword evidence="11 14" id="KW-0408">Iron</keyword>
<comment type="catalytic activity">
    <reaction evidence="14">
        <text>adenosine(37) in tRNA + 2 reduced [2Fe-2S]-[ferredoxin] + 2 S-adenosyl-L-methionine = 2-methyladenosine(37) in tRNA + 5'-deoxyadenosine + L-methionine + 2 oxidized [2Fe-2S]-[ferredoxin] + S-adenosyl-L-homocysteine</text>
        <dbReference type="Rhea" id="RHEA:43332"/>
        <dbReference type="Rhea" id="RHEA-COMP:10000"/>
        <dbReference type="Rhea" id="RHEA-COMP:10001"/>
        <dbReference type="Rhea" id="RHEA-COMP:10162"/>
        <dbReference type="Rhea" id="RHEA-COMP:10485"/>
        <dbReference type="ChEBI" id="CHEBI:17319"/>
        <dbReference type="ChEBI" id="CHEBI:33737"/>
        <dbReference type="ChEBI" id="CHEBI:33738"/>
        <dbReference type="ChEBI" id="CHEBI:57844"/>
        <dbReference type="ChEBI" id="CHEBI:57856"/>
        <dbReference type="ChEBI" id="CHEBI:59789"/>
        <dbReference type="ChEBI" id="CHEBI:74411"/>
        <dbReference type="ChEBI" id="CHEBI:74497"/>
        <dbReference type="EC" id="2.1.1.192"/>
    </reaction>
</comment>
<dbReference type="SUPFAM" id="SSF102114">
    <property type="entry name" value="Radical SAM enzymes"/>
    <property type="match status" value="1"/>
</dbReference>
<gene>
    <name evidence="14" type="primary">rlmN</name>
    <name evidence="16" type="ORF">Fokcrypt_00694</name>
</gene>
<keyword evidence="17" id="KW-1185">Reference proteome</keyword>
<feature type="binding site" evidence="14">
    <location>
        <position position="203"/>
    </location>
    <ligand>
        <name>S-adenosyl-L-methionine</name>
        <dbReference type="ChEBI" id="CHEBI:59789"/>
    </ligand>
</feature>
<dbReference type="InterPro" id="IPR040072">
    <property type="entry name" value="Methyltransferase_A"/>
</dbReference>
<evidence type="ECO:0000256" key="12">
    <source>
        <dbReference type="ARBA" id="ARBA00023014"/>
    </source>
</evidence>
<name>A0ABZ0UPV0_9RICK</name>
<evidence type="ECO:0000256" key="6">
    <source>
        <dbReference type="ARBA" id="ARBA00022603"/>
    </source>
</evidence>
<dbReference type="SFLD" id="SFLDF00275">
    <property type="entry name" value="adenosine_C2_methyltransferase"/>
    <property type="match status" value="1"/>
</dbReference>
<evidence type="ECO:0000313" key="16">
    <source>
        <dbReference type="EMBL" id="WPX98153.1"/>
    </source>
</evidence>
<dbReference type="Pfam" id="PF04055">
    <property type="entry name" value="Radical_SAM"/>
    <property type="match status" value="1"/>
</dbReference>
<keyword evidence="9 14" id="KW-0819">tRNA processing</keyword>
<dbReference type="InterPro" id="IPR048641">
    <property type="entry name" value="RlmN_N"/>
</dbReference>
<feature type="binding site" evidence="14">
    <location>
        <position position="115"/>
    </location>
    <ligand>
        <name>[4Fe-4S] cluster</name>
        <dbReference type="ChEBI" id="CHEBI:49883"/>
        <note>4Fe-4S-S-AdoMet</note>
    </ligand>
</feature>
<dbReference type="InterPro" id="IPR027492">
    <property type="entry name" value="RNA_MTrfase_RlmN"/>
</dbReference>
<keyword evidence="4 14" id="KW-0963">Cytoplasm</keyword>
<protein>
    <recommendedName>
        <fullName evidence="14">Dual-specificity RNA methyltransferase RlmN</fullName>
        <ecNumber evidence="14">2.1.1.192</ecNumber>
    </recommendedName>
    <alternativeName>
        <fullName evidence="14">23S rRNA (adenine(2503)-C(2))-methyltransferase</fullName>
    </alternativeName>
    <alternativeName>
        <fullName evidence="14">23S rRNA m2A2503 methyltransferase</fullName>
    </alternativeName>
    <alternativeName>
        <fullName evidence="14">Ribosomal RNA large subunit methyltransferase N</fullName>
    </alternativeName>
    <alternativeName>
        <fullName evidence="14">tRNA (adenine(37)-C(2))-methyltransferase</fullName>
    </alternativeName>
    <alternativeName>
        <fullName evidence="14">tRNA m2A37 methyltransferase</fullName>
    </alternativeName>
</protein>
<dbReference type="RefSeq" id="WP_323722125.1">
    <property type="nucleotide sequence ID" value="NZ_CP110343.1"/>
</dbReference>
<comment type="cofactor">
    <cofactor evidence="14">
        <name>[4Fe-4S] cluster</name>
        <dbReference type="ChEBI" id="CHEBI:49883"/>
    </cofactor>
    <text evidence="14">Binds 1 [4Fe-4S] cluster. The cluster is coordinated with 3 cysteines and an exchangeable S-adenosyl-L-methionine.</text>
</comment>
<keyword evidence="13 14" id="KW-1015">Disulfide bond</keyword>
<comment type="function">
    <text evidence="14">Specifically methylates position 2 of adenine 2503 in 23S rRNA and position 2 of adenine 37 in tRNAs. m2A2503 modification seems to play a crucial role in the proofreading step occurring at the peptidyl transferase center and thus would serve to optimize ribosomal fidelity.</text>
</comment>
<dbReference type="Gene3D" id="1.10.150.530">
    <property type="match status" value="1"/>
</dbReference>
<dbReference type="PIRSF" id="PIRSF006004">
    <property type="entry name" value="CHP00048"/>
    <property type="match status" value="1"/>
</dbReference>
<dbReference type="GO" id="GO:0008168">
    <property type="term" value="F:methyltransferase activity"/>
    <property type="evidence" value="ECO:0007669"/>
    <property type="project" value="UniProtKB-KW"/>
</dbReference>
<dbReference type="EMBL" id="CP110343">
    <property type="protein sequence ID" value="WPX98153.1"/>
    <property type="molecule type" value="Genomic_DNA"/>
</dbReference>
<keyword evidence="5 14" id="KW-0698">rRNA processing</keyword>
<dbReference type="PANTHER" id="PTHR30544">
    <property type="entry name" value="23S RRNA METHYLTRANSFERASE"/>
    <property type="match status" value="1"/>
</dbReference>
<dbReference type="InterPro" id="IPR007197">
    <property type="entry name" value="rSAM"/>
</dbReference>
<evidence type="ECO:0000256" key="8">
    <source>
        <dbReference type="ARBA" id="ARBA00022691"/>
    </source>
</evidence>
<evidence type="ECO:0000256" key="5">
    <source>
        <dbReference type="ARBA" id="ARBA00022552"/>
    </source>
</evidence>
<dbReference type="SFLD" id="SFLDS00029">
    <property type="entry name" value="Radical_SAM"/>
    <property type="match status" value="1"/>
</dbReference>
<comment type="similarity">
    <text evidence="2 14">Belongs to the radical SAM superfamily. RlmN family.</text>
</comment>
<dbReference type="GO" id="GO:0032259">
    <property type="term" value="P:methylation"/>
    <property type="evidence" value="ECO:0007669"/>
    <property type="project" value="UniProtKB-KW"/>
</dbReference>
<comment type="subcellular location">
    <subcellularLocation>
        <location evidence="1 14">Cytoplasm</location>
    </subcellularLocation>
</comment>
<evidence type="ECO:0000256" key="7">
    <source>
        <dbReference type="ARBA" id="ARBA00022679"/>
    </source>
</evidence>
<keyword evidence="8 14" id="KW-0949">S-adenosyl-L-methionine</keyword>
<feature type="binding site" evidence="14">
    <location>
        <position position="122"/>
    </location>
    <ligand>
        <name>[4Fe-4S] cluster</name>
        <dbReference type="ChEBI" id="CHEBI:49883"/>
        <note>4Fe-4S-S-AdoMet</note>
    </ligand>
</feature>
<keyword evidence="7 14" id="KW-0808">Transferase</keyword>
<evidence type="ECO:0000256" key="2">
    <source>
        <dbReference type="ARBA" id="ARBA00007544"/>
    </source>
</evidence>
<comment type="caution">
    <text evidence="14">Lacks conserved residue(s) required for the propagation of feature annotation.</text>
</comment>
<dbReference type="Gene3D" id="3.20.20.70">
    <property type="entry name" value="Aldolase class I"/>
    <property type="match status" value="1"/>
</dbReference>
<feature type="domain" description="Radical SAM core" evidence="15">
    <location>
        <begin position="101"/>
        <end position="339"/>
    </location>
</feature>
<comment type="miscellaneous">
    <text evidence="14">Reaction proceeds by a ping-pong mechanism involving intermediate methylation of a conserved cysteine residue.</text>
</comment>
<dbReference type="EC" id="2.1.1.192" evidence="14"/>
<reference evidence="16" key="1">
    <citation type="submission" date="2022-10" db="EMBL/GenBank/DDBJ databases">
        <title>Host association and intracellularity evolved multiple times independently in the Rickettsiales.</title>
        <authorList>
            <person name="Castelli M."/>
            <person name="Nardi T."/>
            <person name="Gammuto L."/>
            <person name="Bellinzona G."/>
            <person name="Sabaneyeva E."/>
            <person name="Potekhin A."/>
            <person name="Serra V."/>
            <person name="Petroni G."/>
            <person name="Sassera D."/>
        </authorList>
    </citation>
    <scope>NUCLEOTIDE SEQUENCE [LARGE SCALE GENOMIC DNA]</scope>
    <source>
        <strain evidence="16">US_Bl 11III1</strain>
    </source>
</reference>
<dbReference type="InterPro" id="IPR058240">
    <property type="entry name" value="rSAM_sf"/>
</dbReference>
<dbReference type="Proteomes" id="UP001325140">
    <property type="component" value="Chromosome"/>
</dbReference>
<feature type="binding site" evidence="14">
    <location>
        <position position="301"/>
    </location>
    <ligand>
        <name>S-adenosyl-L-methionine</name>
        <dbReference type="ChEBI" id="CHEBI:59789"/>
    </ligand>
</feature>
<feature type="binding site" evidence="14">
    <location>
        <begin position="225"/>
        <end position="227"/>
    </location>
    <ligand>
        <name>S-adenosyl-L-methionine</name>
        <dbReference type="ChEBI" id="CHEBI:59789"/>
    </ligand>
</feature>
<keyword evidence="6 14" id="KW-0489">Methyltransferase</keyword>
<dbReference type="NCBIfam" id="TIGR00048">
    <property type="entry name" value="rRNA_mod_RlmN"/>
    <property type="match status" value="1"/>
</dbReference>
<evidence type="ECO:0000256" key="3">
    <source>
        <dbReference type="ARBA" id="ARBA00022485"/>
    </source>
</evidence>
<evidence type="ECO:0000256" key="9">
    <source>
        <dbReference type="ARBA" id="ARBA00022694"/>
    </source>
</evidence>
<evidence type="ECO:0000259" key="15">
    <source>
        <dbReference type="PROSITE" id="PS51918"/>
    </source>
</evidence>
<dbReference type="InterPro" id="IPR004383">
    <property type="entry name" value="rRNA_lsu_MTrfase_RlmN/Cfr"/>
</dbReference>
<evidence type="ECO:0000256" key="11">
    <source>
        <dbReference type="ARBA" id="ARBA00023004"/>
    </source>
</evidence>
<feature type="binding site" evidence="14">
    <location>
        <begin position="171"/>
        <end position="172"/>
    </location>
    <ligand>
        <name>S-adenosyl-L-methionine</name>
        <dbReference type="ChEBI" id="CHEBI:59789"/>
    </ligand>
</feature>
<dbReference type="HAMAP" id="MF_01849">
    <property type="entry name" value="RNA_methyltr_RlmN"/>
    <property type="match status" value="1"/>
</dbReference>
<evidence type="ECO:0000256" key="14">
    <source>
        <dbReference type="HAMAP-Rule" id="MF_01849"/>
    </source>
</evidence>
<feature type="active site" description="Proton acceptor" evidence="14">
    <location>
        <position position="95"/>
    </location>
</feature>
<dbReference type="PANTHER" id="PTHR30544:SF5">
    <property type="entry name" value="RADICAL SAM CORE DOMAIN-CONTAINING PROTEIN"/>
    <property type="match status" value="1"/>
</dbReference>
<dbReference type="SFLD" id="SFLDG01062">
    <property type="entry name" value="methyltransferase_(Class_A)"/>
    <property type="match status" value="1"/>
</dbReference>
<dbReference type="CDD" id="cd01335">
    <property type="entry name" value="Radical_SAM"/>
    <property type="match status" value="1"/>
</dbReference>
<evidence type="ECO:0000256" key="10">
    <source>
        <dbReference type="ARBA" id="ARBA00022723"/>
    </source>
</evidence>
<keyword evidence="3 14" id="KW-0004">4Fe-4S</keyword>
<dbReference type="Pfam" id="PF21016">
    <property type="entry name" value="RlmN_N"/>
    <property type="match status" value="1"/>
</dbReference>
<dbReference type="PROSITE" id="PS51918">
    <property type="entry name" value="RADICAL_SAM"/>
    <property type="match status" value="1"/>
</dbReference>
<keyword evidence="12 14" id="KW-0411">Iron-sulfur</keyword>
<accession>A0ABZ0UPV0</accession>
<organism evidence="16 17">
    <name type="scientific">Candidatus Fokinia crypta</name>
    <dbReference type="NCBI Taxonomy" id="1920990"/>
    <lineage>
        <taxon>Bacteria</taxon>
        <taxon>Pseudomonadati</taxon>
        <taxon>Pseudomonadota</taxon>
        <taxon>Alphaproteobacteria</taxon>
        <taxon>Rickettsiales</taxon>
        <taxon>Candidatus Midichloriaceae</taxon>
        <taxon>Candidatus Fokinia</taxon>
    </lineage>
</organism>
<proteinExistence type="inferred from homology"/>
<dbReference type="InterPro" id="IPR013785">
    <property type="entry name" value="Aldolase_TIM"/>
</dbReference>
<keyword evidence="10 14" id="KW-0479">Metal-binding</keyword>
<feature type="binding site" evidence="14">
    <location>
        <position position="119"/>
    </location>
    <ligand>
        <name>[4Fe-4S] cluster</name>
        <dbReference type="ChEBI" id="CHEBI:49883"/>
        <note>4Fe-4S-S-AdoMet</note>
    </ligand>
</feature>
<sequence>MKQNLLSYSKKEIATHFTVNDIEKEFRATQVFSWLYDRGITSFDMMHNIPIALREYLVKNFEIVIPKCHKESISSDGTIKWLLSTEENDLRFHIETVYIPERERGTLCVSSQVGCPIKCTFCHTGTQKFAKNLTTGEIIGQLLFAYQRLETLRIKQTFTSNISNIVFMGMGEPLLNYNNVVKAITIIISAKIFNITSKRITVSTSGIVPKIKALGNDVKVKLAISLHAVKDEIRNHLVPLNKKYPISILLEACREYYQTTREKITFEYIMLEGVNDSDDDAYAMIKVVQNVSCKINLIPFNKWDGSNYNSSTSERIQRFQQILKNAGYITTIRKNRGQDIMAACGQLKSNCNTSC</sequence>
<evidence type="ECO:0000256" key="4">
    <source>
        <dbReference type="ARBA" id="ARBA00022490"/>
    </source>
</evidence>
<evidence type="ECO:0000313" key="17">
    <source>
        <dbReference type="Proteomes" id="UP001325140"/>
    </source>
</evidence>
<feature type="active site" description="S-methylcysteine intermediate" evidence="14">
    <location>
        <position position="344"/>
    </location>
</feature>